<evidence type="ECO:0000313" key="2">
    <source>
        <dbReference type="Proteomes" id="UP001241377"/>
    </source>
</evidence>
<name>A0ACC2WPX3_9TREE</name>
<accession>A0ACC2WPX3</accession>
<sequence>MADPNNPITSVAPSSSPITSVSPSYPPSYHSGPQHGNQLLNRLTLDMRGERVTVERDTLMNLPESVLLALFPNGLLLSRPPVMDGEGYGMDGSMMEHDDDEEEHLFAVDFDPGSFDYVLNFFKHASDTFYGNENHPGGLYNAQQALLPSSILYRGPPPGTHGFDPTLEGNPLITKQPIIVLREELEYFAIPPTGSGTTLSNGEKASSHPLAGRAATNAAGQPSPELLRLKRECGRALMERRKVFTALQRNVSKEGNLAEQHLIDMLCTRQDDGSSDTDSEDMKAKRDSPTEAQVTLNDQQMNTAQKLLLFWRKPAVCTQFTGVGNLPQLTNFLRQIVAEMLVGRSRG</sequence>
<evidence type="ECO:0000313" key="1">
    <source>
        <dbReference type="EMBL" id="KAJ9113813.1"/>
    </source>
</evidence>
<organism evidence="1 2">
    <name type="scientific">Naganishia cerealis</name>
    <dbReference type="NCBI Taxonomy" id="610337"/>
    <lineage>
        <taxon>Eukaryota</taxon>
        <taxon>Fungi</taxon>
        <taxon>Dikarya</taxon>
        <taxon>Basidiomycota</taxon>
        <taxon>Agaricomycotina</taxon>
        <taxon>Tremellomycetes</taxon>
        <taxon>Filobasidiales</taxon>
        <taxon>Filobasidiaceae</taxon>
        <taxon>Naganishia</taxon>
    </lineage>
</organism>
<dbReference type="Proteomes" id="UP001241377">
    <property type="component" value="Unassembled WGS sequence"/>
</dbReference>
<comment type="caution">
    <text evidence="1">The sequence shown here is derived from an EMBL/GenBank/DDBJ whole genome shotgun (WGS) entry which is preliminary data.</text>
</comment>
<gene>
    <name evidence="1" type="ORF">QFC19_000006</name>
</gene>
<keyword evidence="2" id="KW-1185">Reference proteome</keyword>
<protein>
    <submittedName>
        <fullName evidence="1">Uncharacterized protein</fullName>
    </submittedName>
</protein>
<reference evidence="1" key="1">
    <citation type="submission" date="2023-04" db="EMBL/GenBank/DDBJ databases">
        <title>Draft Genome sequencing of Naganishia species isolated from polar environments using Oxford Nanopore Technology.</title>
        <authorList>
            <person name="Leo P."/>
            <person name="Venkateswaran K."/>
        </authorList>
    </citation>
    <scope>NUCLEOTIDE SEQUENCE</scope>
    <source>
        <strain evidence="1">MNA-CCFEE 5261</strain>
    </source>
</reference>
<dbReference type="EMBL" id="JASBWR010000001">
    <property type="protein sequence ID" value="KAJ9113813.1"/>
    <property type="molecule type" value="Genomic_DNA"/>
</dbReference>
<proteinExistence type="predicted"/>